<dbReference type="Proteomes" id="UP001152561">
    <property type="component" value="Unassembled WGS sequence"/>
</dbReference>
<reference evidence="2" key="1">
    <citation type="journal article" date="2023" name="Proc. Natl. Acad. Sci. U.S.A.">
        <title>Genomic and structural basis for evolution of tropane alkaloid biosynthesis.</title>
        <authorList>
            <person name="Wanga Y.-J."/>
            <person name="Taina T."/>
            <person name="Yua J.-Y."/>
            <person name="Lia J."/>
            <person name="Xua B."/>
            <person name="Chenc J."/>
            <person name="D'Auriad J.C."/>
            <person name="Huanga J.-P."/>
            <person name="Huanga S.-X."/>
        </authorList>
    </citation>
    <scope>NUCLEOTIDE SEQUENCE [LARGE SCALE GENOMIC DNA]</scope>
    <source>
        <strain evidence="2">cv. KIB-2019</strain>
    </source>
</reference>
<name>A0A9Q1LDH0_9SOLA</name>
<proteinExistence type="predicted"/>
<sequence length="74" mass="8104">MTIRLSRSQIELEFVSSLTISEIWVCGYVLCFSSSSTELACAVSTDLAETVDTACPLLFCCCIGCYVVPLRLKI</sequence>
<dbReference type="AlphaFoldDB" id="A0A9Q1LDH0"/>
<evidence type="ECO:0000313" key="2">
    <source>
        <dbReference type="Proteomes" id="UP001152561"/>
    </source>
</evidence>
<gene>
    <name evidence="1" type="ORF">K7X08_016322</name>
</gene>
<organism evidence="1 2">
    <name type="scientific">Anisodus acutangulus</name>
    <dbReference type="NCBI Taxonomy" id="402998"/>
    <lineage>
        <taxon>Eukaryota</taxon>
        <taxon>Viridiplantae</taxon>
        <taxon>Streptophyta</taxon>
        <taxon>Embryophyta</taxon>
        <taxon>Tracheophyta</taxon>
        <taxon>Spermatophyta</taxon>
        <taxon>Magnoliopsida</taxon>
        <taxon>eudicotyledons</taxon>
        <taxon>Gunneridae</taxon>
        <taxon>Pentapetalae</taxon>
        <taxon>asterids</taxon>
        <taxon>lamiids</taxon>
        <taxon>Solanales</taxon>
        <taxon>Solanaceae</taxon>
        <taxon>Solanoideae</taxon>
        <taxon>Hyoscyameae</taxon>
        <taxon>Anisodus</taxon>
    </lineage>
</organism>
<protein>
    <submittedName>
        <fullName evidence="1">Uncharacterized protein</fullName>
    </submittedName>
</protein>
<evidence type="ECO:0000313" key="1">
    <source>
        <dbReference type="EMBL" id="KAJ8534594.1"/>
    </source>
</evidence>
<keyword evidence="2" id="KW-1185">Reference proteome</keyword>
<comment type="caution">
    <text evidence="1">The sequence shown here is derived from an EMBL/GenBank/DDBJ whole genome shotgun (WGS) entry which is preliminary data.</text>
</comment>
<dbReference type="EMBL" id="JAJAGQ010000019">
    <property type="protein sequence ID" value="KAJ8534594.1"/>
    <property type="molecule type" value="Genomic_DNA"/>
</dbReference>
<accession>A0A9Q1LDH0</accession>